<comment type="similarity">
    <text evidence="1">Belongs to the acetyltransferase family. GNAT subfamily.</text>
</comment>
<evidence type="ECO:0000259" key="4">
    <source>
        <dbReference type="Pfam" id="PF13302"/>
    </source>
</evidence>
<dbReference type="OMA" id="WHVPRYH"/>
<dbReference type="GeneID" id="27320078"/>
<dbReference type="InterPro" id="IPR039135">
    <property type="entry name" value="NAT9-like"/>
</dbReference>
<dbReference type="Proteomes" id="UP000054302">
    <property type="component" value="Unassembled WGS sequence"/>
</dbReference>
<dbReference type="PANTHER" id="PTHR13256:SF16">
    <property type="entry name" value="ALPHA_BETA-TUBULIN-N-ACETYLTRANSFERASE 9"/>
    <property type="match status" value="1"/>
</dbReference>
<dbReference type="HOGENOM" id="CLU_073102_0_0_1"/>
<organism evidence="5 6">
    <name type="scientific">Exophiala mesophila</name>
    <name type="common">Black yeast-like fungus</name>
    <dbReference type="NCBI Taxonomy" id="212818"/>
    <lineage>
        <taxon>Eukaryota</taxon>
        <taxon>Fungi</taxon>
        <taxon>Dikarya</taxon>
        <taxon>Ascomycota</taxon>
        <taxon>Pezizomycotina</taxon>
        <taxon>Eurotiomycetes</taxon>
        <taxon>Chaetothyriomycetidae</taxon>
        <taxon>Chaetothyriales</taxon>
        <taxon>Herpotrichiellaceae</taxon>
        <taxon>Exophiala</taxon>
    </lineage>
</organism>
<reference evidence="5 6" key="1">
    <citation type="submission" date="2015-01" db="EMBL/GenBank/DDBJ databases">
        <title>The Genome Sequence of Exophiala mesophila CBS40295.</title>
        <authorList>
            <consortium name="The Broad Institute Genomics Platform"/>
            <person name="Cuomo C."/>
            <person name="de Hoog S."/>
            <person name="Gorbushina A."/>
            <person name="Stielow B."/>
            <person name="Teixiera M."/>
            <person name="Abouelleil A."/>
            <person name="Chapman S.B."/>
            <person name="Priest M."/>
            <person name="Young S.K."/>
            <person name="Wortman J."/>
            <person name="Nusbaum C."/>
            <person name="Birren B."/>
        </authorList>
    </citation>
    <scope>NUCLEOTIDE SEQUENCE [LARGE SCALE GENOMIC DNA]</scope>
    <source>
        <strain evidence="5 6">CBS 40295</strain>
    </source>
</reference>
<protein>
    <recommendedName>
        <fullName evidence="4">N-acetyltransferase domain-containing protein</fullName>
    </recommendedName>
</protein>
<evidence type="ECO:0000256" key="1">
    <source>
        <dbReference type="ARBA" id="ARBA00009342"/>
    </source>
</evidence>
<keyword evidence="2" id="KW-0808">Transferase</keyword>
<dbReference type="RefSeq" id="XP_016226040.1">
    <property type="nucleotide sequence ID" value="XM_016366522.1"/>
</dbReference>
<evidence type="ECO:0000313" key="6">
    <source>
        <dbReference type="Proteomes" id="UP000054302"/>
    </source>
</evidence>
<evidence type="ECO:0000313" key="5">
    <source>
        <dbReference type="EMBL" id="KIV94466.1"/>
    </source>
</evidence>
<proteinExistence type="inferred from homology"/>
<dbReference type="AlphaFoldDB" id="A0A0D1Y1R9"/>
<name>A0A0D1Y1R9_EXOME</name>
<dbReference type="GO" id="GO:0008080">
    <property type="term" value="F:N-acetyltransferase activity"/>
    <property type="evidence" value="ECO:0007669"/>
    <property type="project" value="InterPro"/>
</dbReference>
<dbReference type="InterPro" id="IPR016181">
    <property type="entry name" value="Acyl_CoA_acyltransferase"/>
</dbReference>
<dbReference type="VEuPathDB" id="FungiDB:PV10_02233"/>
<dbReference type="STRING" id="212818.A0A0D1Y1R9"/>
<evidence type="ECO:0000256" key="3">
    <source>
        <dbReference type="ARBA" id="ARBA00023315"/>
    </source>
</evidence>
<dbReference type="Gene3D" id="3.40.630.30">
    <property type="match status" value="1"/>
</dbReference>
<gene>
    <name evidence="5" type="ORF">PV10_02233</name>
</gene>
<keyword evidence="3" id="KW-0012">Acyltransferase</keyword>
<keyword evidence="6" id="KW-1185">Reference proteome</keyword>
<dbReference type="OrthoDB" id="5043642at2759"/>
<accession>A0A0D1Y1R9</accession>
<dbReference type="SUPFAM" id="SSF55729">
    <property type="entry name" value="Acyl-CoA N-acyltransferases (Nat)"/>
    <property type="match status" value="1"/>
</dbReference>
<dbReference type="EMBL" id="KN847521">
    <property type="protein sequence ID" value="KIV94466.1"/>
    <property type="molecule type" value="Genomic_DNA"/>
</dbReference>
<evidence type="ECO:0000256" key="2">
    <source>
        <dbReference type="ARBA" id="ARBA00022679"/>
    </source>
</evidence>
<dbReference type="PANTHER" id="PTHR13256">
    <property type="entry name" value="N-ACETYLTRANSFERASE 9"/>
    <property type="match status" value="1"/>
</dbReference>
<dbReference type="Pfam" id="PF13302">
    <property type="entry name" value="Acetyltransf_3"/>
    <property type="match status" value="1"/>
</dbReference>
<sequence length="271" mass="30320">MRINEFTAVTTSQVVLVPYSMHHVPKYHEWMKDAEIQVLTASEPLSLDEEYAMQQTWRTDGDKLTFIVCRRLSDYRSSVTTDLDVNTRPDDSVIGTGPLVMVGDVNMFVSVDDQDDDDEGDDPTQELGLVAELEVMIAEKAQRGKGLGKASVRAFLTYVLQHQEPIVTEFFKHHQAGGGREDLEGVTSTTTKPKTIDFFAVKIGQANYKSIGLFEALGFTKVAPTVNYFGEWELRCSSHDLARVVLHRDVDPVYTEVEYIAPSGDAPILRN</sequence>
<feature type="domain" description="N-acetyltransferase" evidence="4">
    <location>
        <begin position="14"/>
        <end position="220"/>
    </location>
</feature>
<dbReference type="InterPro" id="IPR000182">
    <property type="entry name" value="GNAT_dom"/>
</dbReference>